<keyword evidence="6 11" id="KW-0067">ATP-binding</keyword>
<dbReference type="GO" id="GO:0017148">
    <property type="term" value="P:negative regulation of translation"/>
    <property type="evidence" value="ECO:0007669"/>
    <property type="project" value="UniProtKB-KW"/>
</dbReference>
<evidence type="ECO:0000256" key="5">
    <source>
        <dbReference type="ARBA" id="ARBA00022777"/>
    </source>
</evidence>
<gene>
    <name evidence="13" type="ORF">TRFO_39384</name>
</gene>
<keyword evidence="2" id="KW-0723">Serine/threonine-protein kinase</keyword>
<dbReference type="Gene3D" id="1.10.510.10">
    <property type="entry name" value="Transferase(Phosphotransferase) domain 1"/>
    <property type="match status" value="1"/>
</dbReference>
<dbReference type="SUPFAM" id="SSF56112">
    <property type="entry name" value="Protein kinase-like (PK-like)"/>
    <property type="match status" value="1"/>
</dbReference>
<accession>A0A1J4J6Y8</accession>
<dbReference type="InterPro" id="IPR011009">
    <property type="entry name" value="Kinase-like_dom_sf"/>
</dbReference>
<organism evidence="13 14">
    <name type="scientific">Tritrichomonas foetus</name>
    <dbReference type="NCBI Taxonomy" id="1144522"/>
    <lineage>
        <taxon>Eukaryota</taxon>
        <taxon>Metamonada</taxon>
        <taxon>Parabasalia</taxon>
        <taxon>Tritrichomonadida</taxon>
        <taxon>Tritrichomonadidae</taxon>
        <taxon>Tritrichomonas</taxon>
    </lineage>
</organism>
<reference evidence="13" key="1">
    <citation type="submission" date="2016-10" db="EMBL/GenBank/DDBJ databases">
        <authorList>
            <person name="Benchimol M."/>
            <person name="Almeida L.G."/>
            <person name="Vasconcelos A.T."/>
            <person name="Perreira-Neves A."/>
            <person name="Rosa I.A."/>
            <person name="Tasca T."/>
            <person name="Bogo M.R."/>
            <person name="de Souza W."/>
        </authorList>
    </citation>
    <scope>NUCLEOTIDE SEQUENCE [LARGE SCALE GENOMIC DNA]</scope>
    <source>
        <strain evidence="13">K</strain>
    </source>
</reference>
<comment type="catalytic activity">
    <reaction evidence="10">
        <text>L-seryl-[protein] + ATP = O-phospho-L-seryl-[protein] + ADP + H(+)</text>
        <dbReference type="Rhea" id="RHEA:17989"/>
        <dbReference type="Rhea" id="RHEA-COMP:9863"/>
        <dbReference type="Rhea" id="RHEA-COMP:11604"/>
        <dbReference type="ChEBI" id="CHEBI:15378"/>
        <dbReference type="ChEBI" id="CHEBI:29999"/>
        <dbReference type="ChEBI" id="CHEBI:30616"/>
        <dbReference type="ChEBI" id="CHEBI:83421"/>
        <dbReference type="ChEBI" id="CHEBI:456216"/>
        <dbReference type="EC" id="2.7.11.1"/>
    </reaction>
    <physiologicalReaction direction="left-to-right" evidence="10">
        <dbReference type="Rhea" id="RHEA:17990"/>
    </physiologicalReaction>
</comment>
<dbReference type="PANTHER" id="PTHR11042:SF160">
    <property type="entry name" value="EUKARYOTIC TRANSLATION INITIATION FACTOR 2-ALPHA KINASE 1"/>
    <property type="match status" value="1"/>
</dbReference>
<dbReference type="InterPro" id="IPR000719">
    <property type="entry name" value="Prot_kinase_dom"/>
</dbReference>
<dbReference type="Pfam" id="PF00069">
    <property type="entry name" value="Pkinase"/>
    <property type="match status" value="1"/>
</dbReference>
<evidence type="ECO:0000256" key="1">
    <source>
        <dbReference type="ARBA" id="ARBA00012513"/>
    </source>
</evidence>
<proteinExistence type="inferred from homology"/>
<evidence type="ECO:0000259" key="12">
    <source>
        <dbReference type="PROSITE" id="PS50011"/>
    </source>
</evidence>
<dbReference type="RefSeq" id="XP_068347554.1">
    <property type="nucleotide sequence ID" value="XM_068512609.1"/>
</dbReference>
<dbReference type="PROSITE" id="PS50011">
    <property type="entry name" value="PROTEIN_KINASE_DOM"/>
    <property type="match status" value="1"/>
</dbReference>
<evidence type="ECO:0000256" key="8">
    <source>
        <dbReference type="ARBA" id="ARBA00037982"/>
    </source>
</evidence>
<dbReference type="EC" id="2.7.11.1" evidence="1"/>
<evidence type="ECO:0000256" key="7">
    <source>
        <dbReference type="ARBA" id="ARBA00023193"/>
    </source>
</evidence>
<dbReference type="GO" id="GO:0005634">
    <property type="term" value="C:nucleus"/>
    <property type="evidence" value="ECO:0007669"/>
    <property type="project" value="TreeGrafter"/>
</dbReference>
<dbReference type="InterPro" id="IPR017441">
    <property type="entry name" value="Protein_kinase_ATP_BS"/>
</dbReference>
<dbReference type="EMBL" id="MLAK01001319">
    <property type="protein sequence ID" value="OHS94417.1"/>
    <property type="molecule type" value="Genomic_DNA"/>
</dbReference>
<keyword evidence="5" id="KW-0418">Kinase</keyword>
<feature type="binding site" evidence="11">
    <location>
        <position position="619"/>
    </location>
    <ligand>
        <name>ATP</name>
        <dbReference type="ChEBI" id="CHEBI:30616"/>
    </ligand>
</feature>
<sequence>MTIFSEKFSELTGMEKKVSTLYFISRLETPIDAIKASEILSKIFTSFCEPFSTDDDNFVFFDFGNNQGDINSVVSLLRTSKIKVSASNFSLVEAISSTNSIFNDFDTYFCNIPEYFTSYENFEQYVGLFGQHEPVHGEYGLYENNKYSGLFEKKYHYYQVTMRNSVGKYYLYSFSRSLIFPKGSSKKSFLVGNSPFDLPILRASDQNILQNCISFCEENNIKIKSRIRYKDPLNQKDNFMIIFNSSKDTQKVSQKCQDIYWFINEHTQKLLSLFIIIAPGKLNDSFRRKRNIQKYIFSEDGKTFRFFNPKPIIDIFRHKKLKETFQLVSGVFMKTIHVMYPNVSVKEMNTFLIQNCHFNDINDFYFLKNNKSHFPSSFYLFLDSRELNKLTKGIQTNYFKGSPIYIDSKNSSDFEFDETIILSRKIKENKSNILCFENNNDTSLLRMRNFGIVTFYFTFKEYIFIEFQDDVSKEAAVSELRPFPIPENLLFLSSKKKTKKNQIYNPVLSMKERPKSQQYHTNAYSIRVNDQVINFVPPTNAEIRPDSIFLQKGIIPSPKSEMVSKAESSPLNILDIENNKGALLEFDHSDKFEVLEELGRGGFGIVSKVTKDNRIYAMKTMFNDASSESSDFQREIKSLTDLKHQCIVQIIGYYLQNSTHPKIDSYFVMEFIPHSLNHYYEEQKNLDKLTPTERMIILIDIVQGMDYIHQKNIIHRDLKPHNILITDEKRAKIADFGLSRNLNLELSRSITKGVGTMDYMAPELLDEKSYDYSVDVYSAGIIFLQLILNRYVKISLKQKVEENFFTDDMIIKPNAKELIKKCMSVIPEQRPTFAEIKKQLPQNFDLIENVDIKKIKSHYYSFIDNK</sequence>
<comment type="caution">
    <text evidence="13">The sequence shown here is derived from an EMBL/GenBank/DDBJ whole genome shotgun (WGS) entry which is preliminary data.</text>
</comment>
<dbReference type="GO" id="GO:0005524">
    <property type="term" value="F:ATP binding"/>
    <property type="evidence" value="ECO:0007669"/>
    <property type="project" value="UniProtKB-UniRule"/>
</dbReference>
<dbReference type="AlphaFoldDB" id="A0A1J4J6Y8"/>
<dbReference type="PROSITE" id="PS00107">
    <property type="entry name" value="PROTEIN_KINASE_ATP"/>
    <property type="match status" value="1"/>
</dbReference>
<dbReference type="InterPro" id="IPR050339">
    <property type="entry name" value="CC_SR_Kinase"/>
</dbReference>
<evidence type="ECO:0000313" key="14">
    <source>
        <dbReference type="Proteomes" id="UP000179807"/>
    </source>
</evidence>
<name>A0A1J4J6Y8_9EUKA</name>
<evidence type="ECO:0000256" key="4">
    <source>
        <dbReference type="ARBA" id="ARBA00022741"/>
    </source>
</evidence>
<evidence type="ECO:0000256" key="6">
    <source>
        <dbReference type="ARBA" id="ARBA00022840"/>
    </source>
</evidence>
<evidence type="ECO:0000313" key="13">
    <source>
        <dbReference type="EMBL" id="OHS94417.1"/>
    </source>
</evidence>
<comment type="similarity">
    <text evidence="8">Belongs to the protein kinase superfamily. Ser/Thr protein kinase family. GCN2 subfamily.</text>
</comment>
<dbReference type="InterPro" id="IPR008271">
    <property type="entry name" value="Ser/Thr_kinase_AS"/>
</dbReference>
<dbReference type="GO" id="GO:0005737">
    <property type="term" value="C:cytoplasm"/>
    <property type="evidence" value="ECO:0007669"/>
    <property type="project" value="TreeGrafter"/>
</dbReference>
<keyword evidence="3" id="KW-0808">Transferase</keyword>
<keyword evidence="14" id="KW-1185">Reference proteome</keyword>
<dbReference type="Proteomes" id="UP000179807">
    <property type="component" value="Unassembled WGS sequence"/>
</dbReference>
<comment type="catalytic activity">
    <reaction evidence="9">
        <text>L-threonyl-[protein] + ATP = O-phospho-L-threonyl-[protein] + ADP + H(+)</text>
        <dbReference type="Rhea" id="RHEA:46608"/>
        <dbReference type="Rhea" id="RHEA-COMP:11060"/>
        <dbReference type="Rhea" id="RHEA-COMP:11605"/>
        <dbReference type="ChEBI" id="CHEBI:15378"/>
        <dbReference type="ChEBI" id="CHEBI:30013"/>
        <dbReference type="ChEBI" id="CHEBI:30616"/>
        <dbReference type="ChEBI" id="CHEBI:61977"/>
        <dbReference type="ChEBI" id="CHEBI:456216"/>
        <dbReference type="EC" id="2.7.11.1"/>
    </reaction>
    <physiologicalReaction direction="left-to-right" evidence="9">
        <dbReference type="Rhea" id="RHEA:46609"/>
    </physiologicalReaction>
</comment>
<dbReference type="GeneID" id="94847313"/>
<evidence type="ECO:0000256" key="2">
    <source>
        <dbReference type="ARBA" id="ARBA00022527"/>
    </source>
</evidence>
<evidence type="ECO:0000256" key="10">
    <source>
        <dbReference type="ARBA" id="ARBA00048977"/>
    </source>
</evidence>
<dbReference type="OrthoDB" id="1433034at2759"/>
<dbReference type="SMART" id="SM00220">
    <property type="entry name" value="S_TKc"/>
    <property type="match status" value="1"/>
</dbReference>
<dbReference type="GO" id="GO:0004694">
    <property type="term" value="F:eukaryotic translation initiation factor 2alpha kinase activity"/>
    <property type="evidence" value="ECO:0007669"/>
    <property type="project" value="TreeGrafter"/>
</dbReference>
<keyword evidence="4 11" id="KW-0547">Nucleotide-binding</keyword>
<dbReference type="PANTHER" id="PTHR11042">
    <property type="entry name" value="EUKARYOTIC TRANSLATION INITIATION FACTOR 2-ALPHA KINASE EIF2-ALPHA KINASE -RELATED"/>
    <property type="match status" value="1"/>
</dbReference>
<dbReference type="PROSITE" id="PS00108">
    <property type="entry name" value="PROTEIN_KINASE_ST"/>
    <property type="match status" value="1"/>
</dbReference>
<feature type="domain" description="Protein kinase" evidence="12">
    <location>
        <begin position="592"/>
        <end position="844"/>
    </location>
</feature>
<protein>
    <recommendedName>
        <fullName evidence="1">non-specific serine/threonine protein kinase</fullName>
        <ecNumber evidence="1">2.7.11.1</ecNumber>
    </recommendedName>
</protein>
<dbReference type="VEuPathDB" id="TrichDB:TRFO_39384"/>
<evidence type="ECO:0000256" key="11">
    <source>
        <dbReference type="PROSITE-ProRule" id="PRU10141"/>
    </source>
</evidence>
<evidence type="ECO:0000256" key="9">
    <source>
        <dbReference type="ARBA" id="ARBA00048659"/>
    </source>
</evidence>
<evidence type="ECO:0000256" key="3">
    <source>
        <dbReference type="ARBA" id="ARBA00022679"/>
    </source>
</evidence>
<keyword evidence="7" id="KW-0652">Protein synthesis inhibitor</keyword>